<evidence type="ECO:0000313" key="2">
    <source>
        <dbReference type="Proteomes" id="UP000639772"/>
    </source>
</evidence>
<dbReference type="AlphaFoldDB" id="A0A835UMV0"/>
<dbReference type="OrthoDB" id="248495at2759"/>
<proteinExistence type="predicted"/>
<dbReference type="Proteomes" id="UP000639772">
    <property type="component" value="Chromosome 9"/>
</dbReference>
<reference evidence="1 2" key="1">
    <citation type="journal article" date="2020" name="Nat. Food">
        <title>A phased Vanilla planifolia genome enables genetic improvement of flavour and production.</title>
        <authorList>
            <person name="Hasing T."/>
            <person name="Tang H."/>
            <person name="Brym M."/>
            <person name="Khazi F."/>
            <person name="Huang T."/>
            <person name="Chambers A.H."/>
        </authorList>
    </citation>
    <scope>NUCLEOTIDE SEQUENCE [LARGE SCALE GENOMIC DNA]</scope>
    <source>
        <tissue evidence="1">Leaf</tissue>
    </source>
</reference>
<protein>
    <submittedName>
        <fullName evidence="1">Uncharacterized protein</fullName>
    </submittedName>
</protein>
<comment type="caution">
    <text evidence="1">The sequence shown here is derived from an EMBL/GenBank/DDBJ whole genome shotgun (WGS) entry which is preliminary data.</text>
</comment>
<evidence type="ECO:0000313" key="1">
    <source>
        <dbReference type="EMBL" id="KAG0469074.1"/>
    </source>
</evidence>
<name>A0A835UMV0_VANPL</name>
<accession>A0A835UMV0</accession>
<organism evidence="1 2">
    <name type="scientific">Vanilla planifolia</name>
    <name type="common">Vanilla</name>
    <dbReference type="NCBI Taxonomy" id="51239"/>
    <lineage>
        <taxon>Eukaryota</taxon>
        <taxon>Viridiplantae</taxon>
        <taxon>Streptophyta</taxon>
        <taxon>Embryophyta</taxon>
        <taxon>Tracheophyta</taxon>
        <taxon>Spermatophyta</taxon>
        <taxon>Magnoliopsida</taxon>
        <taxon>Liliopsida</taxon>
        <taxon>Asparagales</taxon>
        <taxon>Orchidaceae</taxon>
        <taxon>Vanilloideae</taxon>
        <taxon>Vanilleae</taxon>
        <taxon>Vanilla</taxon>
    </lineage>
</organism>
<dbReference type="EMBL" id="JADCNM010000009">
    <property type="protein sequence ID" value="KAG0469074.1"/>
    <property type="molecule type" value="Genomic_DNA"/>
</dbReference>
<sequence>MASSAQMDLFSSVISDIKTYAGKALKDSLGFASSVVSEKLLDFPSRNALRLSNQTRTIPKRFQIHSYGSVKEPRAILRKMKRVKSDMLPIACEATSGGNTSQTTAVEIDVCRLHRNALQEKSPTKRKCWLCTKNKRLDQPQAFTTKGMDESNQSCRDDMMMLKIADSGILGKSPAPNACHHGLLVPTVNMKESTDSICNMLKDALEQESISRSSNVGKSKSNHHGHAIQVFVDEDIEEPRGDANSQ</sequence>
<gene>
    <name evidence="1" type="ORF">HPP92_018402</name>
</gene>